<feature type="compositionally biased region" description="Polar residues" evidence="1">
    <location>
        <begin position="428"/>
        <end position="442"/>
    </location>
</feature>
<dbReference type="OrthoDB" id="5595379at2759"/>
<dbReference type="InterPro" id="IPR028012">
    <property type="entry name" value="Rua1_C"/>
</dbReference>
<keyword evidence="4" id="KW-1185">Reference proteome</keyword>
<reference evidence="3" key="1">
    <citation type="submission" date="2021-06" db="EMBL/GenBank/DDBJ databases">
        <authorList>
            <person name="Kallberg Y."/>
            <person name="Tangrot J."/>
            <person name="Rosling A."/>
        </authorList>
    </citation>
    <scope>NUCLEOTIDE SEQUENCE</scope>
    <source>
        <strain evidence="3">BR232B</strain>
    </source>
</reference>
<feature type="region of interest" description="Disordered" evidence="1">
    <location>
        <begin position="317"/>
        <end position="350"/>
    </location>
</feature>
<sequence length="501" mass="55923">MIKQATDSAADRSSPIFVPPHVSATCSSNDQSEMNVEFKASGIEAQDISQDSDFIFHDYIDQIEDNHYDYTKIQDACVSYVIPVVQQPACTTTQSTPFLKSHLTLQRPHQQMPVLLPAALLQNYILCPIINSSSIISDSFLNTPANTILMSPLIKTASSALFNPLSLASQQTQQSLNGIDKNGRQELKRKRSGHVETNNRLQKVTLVEDKKFEEGLYNALEQQKQPSFQENNIQAEMLNSQEGSNSLQTPTLFEHKHAMLSKTQTSLSSNVTSPPSASSFSYGDCLTSQIFFDHVDNDLSVSLAHSITDETDKICLDGKTEGKDEDKQEEDEEFSRKEKGEYEHLNGESDVNKSELQKLKWDELFNQLGINDVADNNALSNCISYSHVEGDSPSINLYRDMLRLLASSLLTSPTPSLPTIPCSPPTSVTNSSKTPSETTPTAPLTDAQPRKQLLHHPGDMYTPQWVRYTGRLKEGLCEICDPGKWLQLKNSAFWYVMEEFV</sequence>
<gene>
    <name evidence="3" type="ORF">PBRASI_LOCUS2795</name>
</gene>
<protein>
    <submittedName>
        <fullName evidence="3">10599_t:CDS:1</fullName>
    </submittedName>
</protein>
<feature type="region of interest" description="Disordered" evidence="1">
    <location>
        <begin position="415"/>
        <end position="448"/>
    </location>
</feature>
<dbReference type="Pfam" id="PF14616">
    <property type="entry name" value="Rua1_C"/>
    <property type="match status" value="1"/>
</dbReference>
<name>A0A9N8ZRV9_9GLOM</name>
<organism evidence="3 4">
    <name type="scientific">Paraglomus brasilianum</name>
    <dbReference type="NCBI Taxonomy" id="144538"/>
    <lineage>
        <taxon>Eukaryota</taxon>
        <taxon>Fungi</taxon>
        <taxon>Fungi incertae sedis</taxon>
        <taxon>Mucoromycota</taxon>
        <taxon>Glomeromycotina</taxon>
        <taxon>Glomeromycetes</taxon>
        <taxon>Paraglomerales</taxon>
        <taxon>Paraglomeraceae</taxon>
        <taxon>Paraglomus</taxon>
    </lineage>
</organism>
<feature type="compositionally biased region" description="Basic and acidic residues" evidence="1">
    <location>
        <begin position="317"/>
        <end position="326"/>
    </location>
</feature>
<evidence type="ECO:0000256" key="1">
    <source>
        <dbReference type="SAM" id="MobiDB-lite"/>
    </source>
</evidence>
<dbReference type="PANTHER" id="PTHR28125">
    <property type="entry name" value="MEIOTIC EXPRESSION UP-REGULATED PROTEIN 26"/>
    <property type="match status" value="1"/>
</dbReference>
<dbReference type="PANTHER" id="PTHR28125:SF3">
    <property type="entry name" value="TRANSCRIPTION REGULATOR RUA1 C-TERMINAL DOMAIN-CONTAINING PROTEIN"/>
    <property type="match status" value="1"/>
</dbReference>
<evidence type="ECO:0000313" key="3">
    <source>
        <dbReference type="EMBL" id="CAG8504735.1"/>
    </source>
</evidence>
<dbReference type="Proteomes" id="UP000789739">
    <property type="component" value="Unassembled WGS sequence"/>
</dbReference>
<feature type="domain" description="Transcription regulator Rua1 C-terminal" evidence="2">
    <location>
        <begin position="458"/>
        <end position="498"/>
    </location>
</feature>
<comment type="caution">
    <text evidence="3">The sequence shown here is derived from an EMBL/GenBank/DDBJ whole genome shotgun (WGS) entry which is preliminary data.</text>
</comment>
<dbReference type="EMBL" id="CAJVPI010000229">
    <property type="protein sequence ID" value="CAG8504735.1"/>
    <property type="molecule type" value="Genomic_DNA"/>
</dbReference>
<dbReference type="AlphaFoldDB" id="A0A9N8ZRV9"/>
<evidence type="ECO:0000259" key="2">
    <source>
        <dbReference type="Pfam" id="PF14616"/>
    </source>
</evidence>
<evidence type="ECO:0000313" key="4">
    <source>
        <dbReference type="Proteomes" id="UP000789739"/>
    </source>
</evidence>
<feature type="compositionally biased region" description="Pro residues" evidence="1">
    <location>
        <begin position="415"/>
        <end position="424"/>
    </location>
</feature>
<accession>A0A9N8ZRV9</accession>
<feature type="compositionally biased region" description="Basic and acidic residues" evidence="1">
    <location>
        <begin position="334"/>
        <end position="350"/>
    </location>
</feature>
<proteinExistence type="predicted"/>